<feature type="transmembrane region" description="Helical" evidence="2">
    <location>
        <begin position="191"/>
        <end position="215"/>
    </location>
</feature>
<feature type="non-terminal residue" evidence="3">
    <location>
        <position position="1"/>
    </location>
</feature>
<dbReference type="AlphaFoldDB" id="A0A7K5K3S1"/>
<sequence length="290" mass="32295">VLQGWPHSYVVFFADTEAFLIKNAKFNLCLQASPINRNVLLENCNPESDFQDWSWQGDSLVNHGTQSCLSVLGADRVQTSLCTSTAYTSWDCSNSLLSPLGTSQSYLVANRKGVALSDVRGLKAQWQDAADRSVCEEKTAKAGHDRYFPAALTSPRVHEHTAGNATLPPGMDQQQLEELLWFFRREDPSTWNYSVLALSLATFILGLVLLTINIVRNRKRKILMSRNGGQTPLQAEVDAKKALIPVQEYRPAEPQNQEPVPQDQRPGEVVVQWKDGTVTSLYTDSSEEAI</sequence>
<feature type="non-terminal residue" evidence="3">
    <location>
        <position position="290"/>
    </location>
</feature>
<comment type="caution">
    <text evidence="3">The sequence shown here is derived from an EMBL/GenBank/DDBJ whole genome shotgun (WGS) entry which is preliminary data.</text>
</comment>
<feature type="region of interest" description="Disordered" evidence="1">
    <location>
        <begin position="247"/>
        <end position="268"/>
    </location>
</feature>
<dbReference type="PROSITE" id="PS50231">
    <property type="entry name" value="RICIN_B_LECTIN"/>
    <property type="match status" value="1"/>
</dbReference>
<keyword evidence="4" id="KW-1185">Reference proteome</keyword>
<dbReference type="EMBL" id="VYZC01000228">
    <property type="protein sequence ID" value="NWT00073.1"/>
    <property type="molecule type" value="Genomic_DNA"/>
</dbReference>
<protein>
    <submittedName>
        <fullName evidence="3">OSTB protein</fullName>
    </submittedName>
</protein>
<evidence type="ECO:0000313" key="4">
    <source>
        <dbReference type="Proteomes" id="UP000525714"/>
    </source>
</evidence>
<accession>A0A7K5K3S1</accession>
<proteinExistence type="predicted"/>
<dbReference type="CDD" id="cd23385">
    <property type="entry name" value="beta-trefoil_Ricin_MRC-like"/>
    <property type="match status" value="1"/>
</dbReference>
<dbReference type="GO" id="GO:0022857">
    <property type="term" value="F:transmembrane transporter activity"/>
    <property type="evidence" value="ECO:0007669"/>
    <property type="project" value="InterPro"/>
</dbReference>
<dbReference type="InterPro" id="IPR029387">
    <property type="entry name" value="OSTbeta"/>
</dbReference>
<dbReference type="Proteomes" id="UP000525714">
    <property type="component" value="Unassembled WGS sequence"/>
</dbReference>
<organism evidence="3 4">
    <name type="scientific">Mionectes macconnelli</name>
    <name type="common">McConnell's flycatcher</name>
    <dbReference type="NCBI Taxonomy" id="254557"/>
    <lineage>
        <taxon>Eukaryota</taxon>
        <taxon>Metazoa</taxon>
        <taxon>Chordata</taxon>
        <taxon>Craniata</taxon>
        <taxon>Vertebrata</taxon>
        <taxon>Euteleostomi</taxon>
        <taxon>Archelosauria</taxon>
        <taxon>Archosauria</taxon>
        <taxon>Dinosauria</taxon>
        <taxon>Saurischia</taxon>
        <taxon>Theropoda</taxon>
        <taxon>Coelurosauria</taxon>
        <taxon>Aves</taxon>
        <taxon>Neognathae</taxon>
        <taxon>Neoaves</taxon>
        <taxon>Telluraves</taxon>
        <taxon>Australaves</taxon>
        <taxon>Passeriformes</taxon>
        <taxon>Tyrannidae</taxon>
        <taxon>Mionectes</taxon>
    </lineage>
</organism>
<keyword evidence="2" id="KW-0812">Transmembrane</keyword>
<dbReference type="PANTHER" id="PTHR36129:SF3">
    <property type="match status" value="1"/>
</dbReference>
<dbReference type="InterPro" id="IPR035992">
    <property type="entry name" value="Ricin_B-like_lectins"/>
</dbReference>
<evidence type="ECO:0000313" key="3">
    <source>
        <dbReference type="EMBL" id="NWT00073.1"/>
    </source>
</evidence>
<reference evidence="3 4" key="1">
    <citation type="submission" date="2019-09" db="EMBL/GenBank/DDBJ databases">
        <title>Bird 10,000 Genomes (B10K) Project - Family phase.</title>
        <authorList>
            <person name="Zhang G."/>
        </authorList>
    </citation>
    <scope>NUCLEOTIDE SEQUENCE [LARGE SCALE GENOMIC DNA]</scope>
    <source>
        <strain evidence="3">B10K-DU-003-16</strain>
        <tissue evidence="3">Mixed tissue sample</tissue>
    </source>
</reference>
<keyword evidence="2" id="KW-0472">Membrane</keyword>
<dbReference type="GO" id="GO:0015721">
    <property type="term" value="P:bile acid and bile salt transport"/>
    <property type="evidence" value="ECO:0007669"/>
    <property type="project" value="InterPro"/>
</dbReference>
<dbReference type="PANTHER" id="PTHR36129">
    <property type="entry name" value="ORGANIC SOLUTE TRANSPORTER SUBUNIT BETA-RELATED"/>
    <property type="match status" value="1"/>
</dbReference>
<dbReference type="Pfam" id="PF15048">
    <property type="entry name" value="OSTbeta"/>
    <property type="match status" value="1"/>
</dbReference>
<evidence type="ECO:0000256" key="1">
    <source>
        <dbReference type="SAM" id="MobiDB-lite"/>
    </source>
</evidence>
<dbReference type="GO" id="GO:0046982">
    <property type="term" value="F:protein heterodimerization activity"/>
    <property type="evidence" value="ECO:0007669"/>
    <property type="project" value="InterPro"/>
</dbReference>
<name>A0A7K5K3S1_9TYRA</name>
<dbReference type="Gene3D" id="2.80.10.50">
    <property type="match status" value="1"/>
</dbReference>
<dbReference type="GO" id="GO:0005886">
    <property type="term" value="C:plasma membrane"/>
    <property type="evidence" value="ECO:0007669"/>
    <property type="project" value="InterPro"/>
</dbReference>
<gene>
    <name evidence="3" type="primary">Slc51b</name>
    <name evidence="3" type="ORF">MIOMAC_R09634</name>
</gene>
<dbReference type="SUPFAM" id="SSF50370">
    <property type="entry name" value="Ricin B-like lectins"/>
    <property type="match status" value="1"/>
</dbReference>
<keyword evidence="2" id="KW-1133">Transmembrane helix</keyword>
<evidence type="ECO:0000256" key="2">
    <source>
        <dbReference type="SAM" id="Phobius"/>
    </source>
</evidence>
<dbReference type="InterPro" id="IPR052678">
    <property type="entry name" value="OST-beta_subunit"/>
</dbReference>